<gene>
    <name evidence="1" type="ORF">SDC9_134804</name>
</gene>
<reference evidence="1" key="1">
    <citation type="submission" date="2019-08" db="EMBL/GenBank/DDBJ databases">
        <authorList>
            <person name="Kucharzyk K."/>
            <person name="Murdoch R.W."/>
            <person name="Higgins S."/>
            <person name="Loffler F."/>
        </authorList>
    </citation>
    <scope>NUCLEOTIDE SEQUENCE</scope>
</reference>
<name>A0A645DE68_9ZZZZ</name>
<comment type="caution">
    <text evidence="1">The sequence shown here is derived from an EMBL/GenBank/DDBJ whole genome shotgun (WGS) entry which is preliminary data.</text>
</comment>
<proteinExistence type="predicted"/>
<evidence type="ECO:0000313" key="1">
    <source>
        <dbReference type="EMBL" id="MPM87704.1"/>
    </source>
</evidence>
<dbReference type="AlphaFoldDB" id="A0A645DE68"/>
<protein>
    <submittedName>
        <fullName evidence="1">Uncharacterized protein</fullName>
    </submittedName>
</protein>
<sequence length="97" mass="11188">MGNPTFQLNEEEKNEIISLLSECKIKRTFDKTIGKTENGMIYSIFLHQDGSSSSDMYYIGITEDISYCNNGGGKYYILKYADDFKLKLQNIIEHRTN</sequence>
<dbReference type="EMBL" id="VSSQ01035481">
    <property type="protein sequence ID" value="MPM87704.1"/>
    <property type="molecule type" value="Genomic_DNA"/>
</dbReference>
<organism evidence="1">
    <name type="scientific">bioreactor metagenome</name>
    <dbReference type="NCBI Taxonomy" id="1076179"/>
    <lineage>
        <taxon>unclassified sequences</taxon>
        <taxon>metagenomes</taxon>
        <taxon>ecological metagenomes</taxon>
    </lineage>
</organism>
<accession>A0A645DE68</accession>